<dbReference type="AlphaFoldDB" id="A0A1Y3BKG9"/>
<sequence length="65" mass="7437">APKLKHLHPASFKLVTNLLRYFYAYNTGLEPYRTQPMKAPLGLMRNLTDVHIASRKNICPPKGML</sequence>
<accession>A0A1Y3BKG9</accession>
<reference evidence="1 2" key="1">
    <citation type="submission" date="2017-03" db="EMBL/GenBank/DDBJ databases">
        <title>Genome Survey of Euroglyphus maynei.</title>
        <authorList>
            <person name="Arlian L.G."/>
            <person name="Morgan M.S."/>
            <person name="Rider S.D."/>
        </authorList>
    </citation>
    <scope>NUCLEOTIDE SEQUENCE [LARGE SCALE GENOMIC DNA]</scope>
    <source>
        <strain evidence="1">Arlian Lab</strain>
        <tissue evidence="1">Whole body</tissue>
    </source>
</reference>
<keyword evidence="2" id="KW-1185">Reference proteome</keyword>
<comment type="caution">
    <text evidence="1">The sequence shown here is derived from an EMBL/GenBank/DDBJ whole genome shotgun (WGS) entry which is preliminary data.</text>
</comment>
<name>A0A1Y3BKG9_EURMA</name>
<feature type="non-terminal residue" evidence="1">
    <location>
        <position position="1"/>
    </location>
</feature>
<evidence type="ECO:0000313" key="1">
    <source>
        <dbReference type="EMBL" id="OTF81481.1"/>
    </source>
</evidence>
<dbReference type="Proteomes" id="UP000194236">
    <property type="component" value="Unassembled WGS sequence"/>
</dbReference>
<dbReference type="EMBL" id="MUJZ01013394">
    <property type="protein sequence ID" value="OTF81481.1"/>
    <property type="molecule type" value="Genomic_DNA"/>
</dbReference>
<gene>
    <name evidence="1" type="ORF">BLA29_014508</name>
</gene>
<protein>
    <submittedName>
        <fullName evidence="1">Uncharacterized protein</fullName>
    </submittedName>
</protein>
<organism evidence="1 2">
    <name type="scientific">Euroglyphus maynei</name>
    <name type="common">Mayne's house dust mite</name>
    <dbReference type="NCBI Taxonomy" id="6958"/>
    <lineage>
        <taxon>Eukaryota</taxon>
        <taxon>Metazoa</taxon>
        <taxon>Ecdysozoa</taxon>
        <taxon>Arthropoda</taxon>
        <taxon>Chelicerata</taxon>
        <taxon>Arachnida</taxon>
        <taxon>Acari</taxon>
        <taxon>Acariformes</taxon>
        <taxon>Sarcoptiformes</taxon>
        <taxon>Astigmata</taxon>
        <taxon>Psoroptidia</taxon>
        <taxon>Analgoidea</taxon>
        <taxon>Pyroglyphidae</taxon>
        <taxon>Pyroglyphinae</taxon>
        <taxon>Euroglyphus</taxon>
    </lineage>
</organism>
<proteinExistence type="predicted"/>
<evidence type="ECO:0000313" key="2">
    <source>
        <dbReference type="Proteomes" id="UP000194236"/>
    </source>
</evidence>